<reference evidence="5 6" key="1">
    <citation type="submission" date="2024-03" db="EMBL/GenBank/DDBJ databases">
        <title>WGS assembly of Saponaria officinalis var. Norfolk2.</title>
        <authorList>
            <person name="Jenkins J."/>
            <person name="Shu S."/>
            <person name="Grimwood J."/>
            <person name="Barry K."/>
            <person name="Goodstein D."/>
            <person name="Schmutz J."/>
            <person name="Leebens-Mack J."/>
            <person name="Osbourn A."/>
        </authorList>
    </citation>
    <scope>NUCLEOTIDE SEQUENCE [LARGE SCALE GENOMIC DNA]</scope>
    <source>
        <strain evidence="6">cv. Norfolk2</strain>
        <strain evidence="5">JIC</strain>
        <tissue evidence="5">Leaf</tissue>
    </source>
</reference>
<dbReference type="EMBL" id="JBDFQZ010000005">
    <property type="protein sequence ID" value="KAK9725821.1"/>
    <property type="molecule type" value="Genomic_DNA"/>
</dbReference>
<keyword evidence="2" id="KW-0175">Coiled coil</keyword>
<feature type="domain" description="RING-type" evidence="4">
    <location>
        <begin position="749"/>
        <end position="789"/>
    </location>
</feature>
<dbReference type="Pfam" id="PF13920">
    <property type="entry name" value="zf-C3HC4_3"/>
    <property type="match status" value="1"/>
</dbReference>
<protein>
    <recommendedName>
        <fullName evidence="4">RING-type domain-containing protein</fullName>
    </recommendedName>
</protein>
<dbReference type="CDD" id="cd23128">
    <property type="entry name" value="RING-HC_MIP1-like"/>
    <property type="match status" value="1"/>
</dbReference>
<comment type="caution">
    <text evidence="5">The sequence shown here is derived from an EMBL/GenBank/DDBJ whole genome shotgun (WGS) entry which is preliminary data.</text>
</comment>
<dbReference type="EMBL" id="JBDFQZ010000005">
    <property type="protein sequence ID" value="KAK9725822.1"/>
    <property type="molecule type" value="Genomic_DNA"/>
</dbReference>
<dbReference type="Pfam" id="PF20235">
    <property type="entry name" value="PIR2-like_helical"/>
    <property type="match status" value="1"/>
</dbReference>
<feature type="region of interest" description="Disordered" evidence="3">
    <location>
        <begin position="364"/>
        <end position="437"/>
    </location>
</feature>
<proteinExistence type="predicted"/>
<keyword evidence="1" id="KW-0479">Metal-binding</keyword>
<feature type="region of interest" description="Disordered" evidence="3">
    <location>
        <begin position="16"/>
        <end position="53"/>
    </location>
</feature>
<feature type="region of interest" description="Disordered" evidence="3">
    <location>
        <begin position="289"/>
        <end position="327"/>
    </location>
</feature>
<feature type="coiled-coil region" evidence="2">
    <location>
        <begin position="488"/>
        <end position="691"/>
    </location>
</feature>
<gene>
    <name evidence="5" type="ORF">RND81_05G172000</name>
</gene>
<dbReference type="PROSITE" id="PS50089">
    <property type="entry name" value="ZF_RING_2"/>
    <property type="match status" value="1"/>
</dbReference>
<evidence type="ECO:0000259" key="4">
    <source>
        <dbReference type="PROSITE" id="PS50089"/>
    </source>
</evidence>
<dbReference type="InterPro" id="IPR046934">
    <property type="entry name" value="PIR2-like"/>
</dbReference>
<dbReference type="Gene3D" id="3.30.40.10">
    <property type="entry name" value="Zinc/RING finger domain, C3HC4 (zinc finger)"/>
    <property type="match status" value="1"/>
</dbReference>
<keyword evidence="1" id="KW-0862">Zinc</keyword>
<evidence type="ECO:0000256" key="3">
    <source>
        <dbReference type="SAM" id="MobiDB-lite"/>
    </source>
</evidence>
<dbReference type="PANTHER" id="PTHR46405:SF2">
    <property type="entry name" value="OS05G0141500 PROTEIN"/>
    <property type="match status" value="1"/>
</dbReference>
<feature type="compositionally biased region" description="Low complexity" evidence="3">
    <location>
        <begin position="303"/>
        <end position="314"/>
    </location>
</feature>
<dbReference type="InterPro" id="IPR013083">
    <property type="entry name" value="Znf_RING/FYVE/PHD"/>
</dbReference>
<dbReference type="InterPro" id="IPR046527">
    <property type="entry name" value="PIR2-like_helical"/>
</dbReference>
<evidence type="ECO:0000256" key="1">
    <source>
        <dbReference type="PROSITE-ProRule" id="PRU00175"/>
    </source>
</evidence>
<dbReference type="PANTHER" id="PTHR46405">
    <property type="entry name" value="OS05G0141500 PROTEIN"/>
    <property type="match status" value="1"/>
</dbReference>
<name>A0AAW1KTG8_SAPOF</name>
<evidence type="ECO:0000256" key="2">
    <source>
        <dbReference type="SAM" id="Coils"/>
    </source>
</evidence>
<dbReference type="InterPro" id="IPR001841">
    <property type="entry name" value="Znf_RING"/>
</dbReference>
<dbReference type="AlphaFoldDB" id="A0AAW1KTG8"/>
<keyword evidence="6" id="KW-1185">Reference proteome</keyword>
<sequence length="803" mass="89810">MASMVAKVNNSNCTSHLSSLSVQSKGTRNKRKFRTEHPVSDPNKVVTSPVKDGSSYEFSAEKLGVNSSHEHPPGPCDMCGMCQDDSVVSKLDLRLSYPGIEGLYTEVVEGEEFQDPYWSEITESQLEELVLSNLDAIFRSAIKRIVVLGYTEEVATKAVLRSGLCYGSKDAISNIVDNAMLVLRNVKDINSSSEPCFRDLQQLVKYVLAELVCVLKGVRPFFSTGDALWCLLICDMNVSHATFADGDIFGNKIDVHGSYVSTQLPLKPEPEMSFPIPCKPISSVPCGGPSNVTAPKKSNKDGSTSSSHTPLTPLEKPYSAKKEHALRQKSVNLEKKYRANTSDICKTARLYGYILDKRGKAMADSGNANVKNVSRKSSKETGNVTKETRRTKSKSAKTVHALPAPVAKPKPVVSSGDSEISRPSPTKNDNRQVNLGVNSALSPTPWVPLNKKDEMIVKLIPRVQELKIQLKEWTEWANEKVMQAAQRLGKDNAELKILRQERDEVERLKKEKQTLQENTVKKLSEMENALSKASGQIERANAAVRRLEVENSALRQEMEAAKLRAAESAASCQEVSKREKKTLMESQSWEREKSVVQEELASERRKLCQLQLELEQAKDRRNQLVARWKQEEKTKDELLTRVSSIRKEREQLELSAKSKEHAIKLKAEANLQKYKDEILTLDKEISQLRMETDSSKIAALKRGIDGSYTNRLTNSQNSPVSKNLWDSYQPGNGLRDYSGLGGVTRDRECVMCLSEEMSVVFLPCAHQVVCKKCNELHEKQGMNDCPSCRCPIIRRICVRYAQP</sequence>
<accession>A0AAW1KTG8</accession>
<keyword evidence="1" id="KW-0863">Zinc-finger</keyword>
<evidence type="ECO:0000313" key="6">
    <source>
        <dbReference type="Proteomes" id="UP001443914"/>
    </source>
</evidence>
<feature type="compositionally biased region" description="Polar residues" evidence="3">
    <location>
        <begin position="16"/>
        <end position="26"/>
    </location>
</feature>
<organism evidence="5 6">
    <name type="scientific">Saponaria officinalis</name>
    <name type="common">Common soapwort</name>
    <name type="synonym">Lychnis saponaria</name>
    <dbReference type="NCBI Taxonomy" id="3572"/>
    <lineage>
        <taxon>Eukaryota</taxon>
        <taxon>Viridiplantae</taxon>
        <taxon>Streptophyta</taxon>
        <taxon>Embryophyta</taxon>
        <taxon>Tracheophyta</taxon>
        <taxon>Spermatophyta</taxon>
        <taxon>Magnoliopsida</taxon>
        <taxon>eudicotyledons</taxon>
        <taxon>Gunneridae</taxon>
        <taxon>Pentapetalae</taxon>
        <taxon>Caryophyllales</taxon>
        <taxon>Caryophyllaceae</taxon>
        <taxon>Caryophylleae</taxon>
        <taxon>Saponaria</taxon>
    </lineage>
</organism>
<dbReference type="GO" id="GO:0008270">
    <property type="term" value="F:zinc ion binding"/>
    <property type="evidence" value="ECO:0007669"/>
    <property type="project" value="UniProtKB-KW"/>
</dbReference>
<evidence type="ECO:0000313" key="5">
    <source>
        <dbReference type="EMBL" id="KAK9725821.1"/>
    </source>
</evidence>
<dbReference type="Proteomes" id="UP001443914">
    <property type="component" value="Unassembled WGS sequence"/>
</dbReference>
<feature type="compositionally biased region" description="Basic and acidic residues" evidence="3">
    <location>
        <begin position="318"/>
        <end position="327"/>
    </location>
</feature>
<feature type="compositionally biased region" description="Low complexity" evidence="3">
    <location>
        <begin position="403"/>
        <end position="413"/>
    </location>
</feature>
<dbReference type="SUPFAM" id="SSF57850">
    <property type="entry name" value="RING/U-box"/>
    <property type="match status" value="1"/>
</dbReference>
<feature type="compositionally biased region" description="Polar residues" evidence="3">
    <location>
        <begin position="415"/>
        <end position="437"/>
    </location>
</feature>